<comment type="caution">
    <text evidence="13">The sequence shown here is derived from an EMBL/GenBank/DDBJ whole genome shotgun (WGS) entry which is preliminary data.</text>
</comment>
<sequence>MRSVYGGLFAGSAMFQVGDVTLRARDGTQTFREKLARIILDEMVQFVGLLDPDGRTIEINRAALTGAGLRIEDVVGKAFWDTRWWAVSESVREFARNAVGRARVGELVRGQVEVYGRSGGAETLIVDFSLAPIRAAGGQIVLLLAEGRDISEIKRAEAEIARKNDGLEQLLDKVQRLDSAKSAFFANVSHELRTPLTLILGPAESLLQDARNLTRNQRRDLEVIQRNAVTLLRQVNDLLDIEKFDAGKLALDYASSDLARLVHTVAGNFDALAEQRGITYTLTTPIELPAELDTEKFERIVLNLLSNAFKFTPVGGRIGCTIEMIGSDRVLLSVRDSGPGVRPEIRAAVFERFFGEGNTAFPAFGSTGLGLAIARSIVELHGGTITVLDAPGGGALFQVEMPLCAPAGTPIRKSSDSPRTLGRIKPDAAPREVPMPEDGASAQEGATEDGRPLVLVADDNPDMRGFVADILSHDYRVVSACDGEEALAMATNVVPDLIVTDLMMPKLGGVELLSRMRACQLLAQVPVVVLSARADEPLRLHLLSERVQDYIIKPFPPHELRARVRNLLTMKAARDALQKELATQEEDLSVLTHQLIDNRQALQERSDALRESEQRWRAVYENLAAGIALTDWSGKILAANPALQTILGYSEEELRALAPLAFVAEEERAEATRQIQQLGSGEATSYRTQRRYLRKNGRSIWVNVSVSPLPYGGPAAPALVAIIEDITERKNAEDKVRYLAFFDELTDLPNRVQLDTRLHEAIDTASRQSRPLALLMLALERFKDINYTLGKPIGDRLLQEFGPRCRRMLADNAVLAHFGGRHFGIVIPGAGVQEACNLTAGLLRDLERPFEIGGFTLEIGAHIGIAVFPGHGTEAATLTRHAEVALRQAMRLGQGYALYTRKDDPYHPRRLQLMGELRAAIANDQLVLYCQPKLELASGRIVATEMLVRWQHPAYGLISPDQFVPFVESTGLIGPLTKWVLEATLMQCRAWERAGVRLQAEVNLSTRNLEDPRIVEQIRDALTTWGGGPSWIGLEITESAIMAEPQVALTALRQLKDMGMSLYIDDYGTGYSSLAYLQKLPVDAIKIDKSFVQPMLEDAGAALIVQSTVDLGHKLGLRVIAEGVENQEICERLRAIGCDEAQGYFVAMPMPVGDFLSWTEACGWRLAPRAAGEQT</sequence>
<dbReference type="InterPro" id="IPR004358">
    <property type="entry name" value="Sig_transdc_His_kin-like_C"/>
</dbReference>
<evidence type="ECO:0000313" key="13">
    <source>
        <dbReference type="EMBL" id="NMF88990.1"/>
    </source>
</evidence>
<dbReference type="InterPro" id="IPR001610">
    <property type="entry name" value="PAC"/>
</dbReference>
<evidence type="ECO:0000259" key="7">
    <source>
        <dbReference type="PROSITE" id="PS50109"/>
    </source>
</evidence>
<feature type="domain" description="Histidine kinase" evidence="7">
    <location>
        <begin position="187"/>
        <end position="405"/>
    </location>
</feature>
<dbReference type="CDD" id="cd00130">
    <property type="entry name" value="PAS"/>
    <property type="match status" value="2"/>
</dbReference>
<dbReference type="SUPFAM" id="SSF141868">
    <property type="entry name" value="EAL domain-like"/>
    <property type="match status" value="1"/>
</dbReference>
<dbReference type="CDD" id="cd00156">
    <property type="entry name" value="REC"/>
    <property type="match status" value="1"/>
</dbReference>
<evidence type="ECO:0000256" key="2">
    <source>
        <dbReference type="ARBA" id="ARBA00012438"/>
    </source>
</evidence>
<dbReference type="InterPro" id="IPR035965">
    <property type="entry name" value="PAS-like_dom_sf"/>
</dbReference>
<feature type="domain" description="EAL" evidence="11">
    <location>
        <begin position="910"/>
        <end position="1163"/>
    </location>
</feature>
<dbReference type="InterPro" id="IPR005467">
    <property type="entry name" value="His_kinase_dom"/>
</dbReference>
<dbReference type="InterPro" id="IPR013656">
    <property type="entry name" value="PAS_4"/>
</dbReference>
<dbReference type="Pfam" id="PF00512">
    <property type="entry name" value="HisKA"/>
    <property type="match status" value="1"/>
</dbReference>
<dbReference type="SUPFAM" id="SSF52172">
    <property type="entry name" value="CheY-like"/>
    <property type="match status" value="1"/>
</dbReference>
<dbReference type="InterPro" id="IPR052155">
    <property type="entry name" value="Biofilm_reg_signaling"/>
</dbReference>
<feature type="modified residue" description="4-aspartylphosphate" evidence="4">
    <location>
        <position position="501"/>
    </location>
</feature>
<dbReference type="InterPro" id="IPR001633">
    <property type="entry name" value="EAL_dom"/>
</dbReference>
<dbReference type="Pfam" id="PF08448">
    <property type="entry name" value="PAS_4"/>
    <property type="match status" value="1"/>
</dbReference>
<dbReference type="InterPro" id="IPR003661">
    <property type="entry name" value="HisK_dim/P_dom"/>
</dbReference>
<evidence type="ECO:0000259" key="11">
    <source>
        <dbReference type="PROSITE" id="PS50883"/>
    </source>
</evidence>
<dbReference type="RefSeq" id="WP_169206366.1">
    <property type="nucleotide sequence ID" value="NZ_CP059560.1"/>
</dbReference>
<dbReference type="SUPFAM" id="SSF47384">
    <property type="entry name" value="Homodimeric domain of signal transducing histidine kinase"/>
    <property type="match status" value="1"/>
</dbReference>
<dbReference type="SUPFAM" id="SSF55073">
    <property type="entry name" value="Nucleotide cyclase"/>
    <property type="match status" value="1"/>
</dbReference>
<dbReference type="CDD" id="cd01949">
    <property type="entry name" value="GGDEF"/>
    <property type="match status" value="1"/>
</dbReference>
<dbReference type="SMART" id="SM00387">
    <property type="entry name" value="HATPase_c"/>
    <property type="match status" value="1"/>
</dbReference>
<dbReference type="Gene3D" id="3.20.20.450">
    <property type="entry name" value="EAL domain"/>
    <property type="match status" value="1"/>
</dbReference>
<dbReference type="Gene3D" id="3.40.50.2300">
    <property type="match status" value="1"/>
</dbReference>
<feature type="region of interest" description="Disordered" evidence="6">
    <location>
        <begin position="409"/>
        <end position="448"/>
    </location>
</feature>
<dbReference type="InterPro" id="IPR000700">
    <property type="entry name" value="PAS-assoc_C"/>
</dbReference>
<dbReference type="SMART" id="SM00091">
    <property type="entry name" value="PAS"/>
    <property type="match status" value="2"/>
</dbReference>
<feature type="domain" description="PAC" evidence="10">
    <location>
        <begin position="686"/>
        <end position="738"/>
    </location>
</feature>
<feature type="domain" description="PAC" evidence="10">
    <location>
        <begin position="108"/>
        <end position="162"/>
    </location>
</feature>
<dbReference type="CDD" id="cd00082">
    <property type="entry name" value="HisKA"/>
    <property type="match status" value="1"/>
</dbReference>
<dbReference type="PROSITE" id="PS50110">
    <property type="entry name" value="RESPONSE_REGULATORY"/>
    <property type="match status" value="1"/>
</dbReference>
<evidence type="ECO:0000259" key="8">
    <source>
        <dbReference type="PROSITE" id="PS50110"/>
    </source>
</evidence>
<dbReference type="Gene3D" id="3.30.70.270">
    <property type="match status" value="1"/>
</dbReference>
<evidence type="ECO:0000256" key="3">
    <source>
        <dbReference type="ARBA" id="ARBA00022553"/>
    </source>
</evidence>
<feature type="domain" description="PAS" evidence="9">
    <location>
        <begin position="612"/>
        <end position="682"/>
    </location>
</feature>
<dbReference type="InterPro" id="IPR036097">
    <property type="entry name" value="HisK_dim/P_sf"/>
</dbReference>
<dbReference type="InterPro" id="IPR000160">
    <property type="entry name" value="GGDEF_dom"/>
</dbReference>
<dbReference type="SMART" id="SM00267">
    <property type="entry name" value="GGDEF"/>
    <property type="match status" value="1"/>
</dbReference>
<dbReference type="PROSITE" id="PS50113">
    <property type="entry name" value="PAC"/>
    <property type="match status" value="2"/>
</dbReference>
<dbReference type="SMART" id="SM00086">
    <property type="entry name" value="PAC"/>
    <property type="match status" value="2"/>
</dbReference>
<dbReference type="SMART" id="SM00448">
    <property type="entry name" value="REC"/>
    <property type="match status" value="1"/>
</dbReference>
<dbReference type="CDD" id="cd01948">
    <property type="entry name" value="EAL"/>
    <property type="match status" value="1"/>
</dbReference>
<accession>A0ABX1MP38</accession>
<dbReference type="Pfam" id="PF00072">
    <property type="entry name" value="Response_reg"/>
    <property type="match status" value="1"/>
</dbReference>
<dbReference type="PANTHER" id="PTHR44757">
    <property type="entry name" value="DIGUANYLATE CYCLASE DGCP"/>
    <property type="match status" value="1"/>
</dbReference>
<evidence type="ECO:0000259" key="12">
    <source>
        <dbReference type="PROSITE" id="PS50887"/>
    </source>
</evidence>
<dbReference type="NCBIfam" id="TIGR00229">
    <property type="entry name" value="sensory_box"/>
    <property type="match status" value="2"/>
</dbReference>
<keyword evidence="5" id="KW-0175">Coiled coil</keyword>
<evidence type="ECO:0000313" key="14">
    <source>
        <dbReference type="Proteomes" id="UP000652074"/>
    </source>
</evidence>
<evidence type="ECO:0000256" key="6">
    <source>
        <dbReference type="SAM" id="MobiDB-lite"/>
    </source>
</evidence>
<dbReference type="SMART" id="SM00388">
    <property type="entry name" value="HisKA"/>
    <property type="match status" value="1"/>
</dbReference>
<dbReference type="PROSITE" id="PS50887">
    <property type="entry name" value="GGDEF"/>
    <property type="match status" value="1"/>
</dbReference>
<dbReference type="SUPFAM" id="SSF55874">
    <property type="entry name" value="ATPase domain of HSP90 chaperone/DNA topoisomerase II/histidine kinase"/>
    <property type="match status" value="1"/>
</dbReference>
<proteinExistence type="predicted"/>
<dbReference type="NCBIfam" id="TIGR00254">
    <property type="entry name" value="GGDEF"/>
    <property type="match status" value="1"/>
</dbReference>
<dbReference type="EC" id="2.7.13.3" evidence="2"/>
<evidence type="ECO:0000256" key="4">
    <source>
        <dbReference type="PROSITE-ProRule" id="PRU00169"/>
    </source>
</evidence>
<gene>
    <name evidence="13" type="ORF">GPA26_10950</name>
</gene>
<reference evidence="13 14" key="1">
    <citation type="submission" date="2019-12" db="EMBL/GenBank/DDBJ databases">
        <title>Comparative genomics gives insights into the taxonomy of the Azoarcus-Aromatoleum group and reveals separate origins of nif in the plant-associated Azoarcus and non-plant-associated Aromatoleum sub-groups.</title>
        <authorList>
            <person name="Lafos M."/>
            <person name="Maluk M."/>
            <person name="Batista M."/>
            <person name="Junghare M."/>
            <person name="Carmona M."/>
            <person name="Faoro H."/>
            <person name="Cruz L.M."/>
            <person name="Battistoni F."/>
            <person name="De Souza E."/>
            <person name="Pedrosa F."/>
            <person name="Chen W.-M."/>
            <person name="Poole P.S."/>
            <person name="Dixon R.A."/>
            <person name="James E.K."/>
        </authorList>
    </citation>
    <scope>NUCLEOTIDE SEQUENCE [LARGE SCALE GENOMIC DNA]</scope>
    <source>
        <strain evidence="13 14">ToN1</strain>
    </source>
</reference>
<dbReference type="SMART" id="SM00052">
    <property type="entry name" value="EAL"/>
    <property type="match status" value="1"/>
</dbReference>
<dbReference type="PANTHER" id="PTHR44757:SF2">
    <property type="entry name" value="BIOFILM ARCHITECTURE MAINTENANCE PROTEIN MBAA"/>
    <property type="match status" value="1"/>
</dbReference>
<evidence type="ECO:0000259" key="9">
    <source>
        <dbReference type="PROSITE" id="PS50112"/>
    </source>
</evidence>
<dbReference type="PRINTS" id="PR00344">
    <property type="entry name" value="BCTRLSENSOR"/>
</dbReference>
<dbReference type="PROSITE" id="PS50883">
    <property type="entry name" value="EAL"/>
    <property type="match status" value="1"/>
</dbReference>
<evidence type="ECO:0000256" key="1">
    <source>
        <dbReference type="ARBA" id="ARBA00000085"/>
    </source>
</evidence>
<feature type="domain" description="Response regulatory" evidence="8">
    <location>
        <begin position="453"/>
        <end position="568"/>
    </location>
</feature>
<dbReference type="PROSITE" id="PS50112">
    <property type="entry name" value="PAS"/>
    <property type="match status" value="2"/>
</dbReference>
<dbReference type="InterPro" id="IPR001789">
    <property type="entry name" value="Sig_transdc_resp-reg_receiver"/>
</dbReference>
<dbReference type="Gene3D" id="1.10.287.130">
    <property type="match status" value="1"/>
</dbReference>
<dbReference type="InterPro" id="IPR036890">
    <property type="entry name" value="HATPase_C_sf"/>
</dbReference>
<dbReference type="Gene3D" id="3.30.450.20">
    <property type="entry name" value="PAS domain"/>
    <property type="match status" value="2"/>
</dbReference>
<protein>
    <recommendedName>
        <fullName evidence="2">histidine kinase</fullName>
        <ecNumber evidence="2">2.7.13.3</ecNumber>
    </recommendedName>
</protein>
<feature type="coiled-coil region" evidence="5">
    <location>
        <begin position="567"/>
        <end position="594"/>
    </location>
</feature>
<dbReference type="InterPro" id="IPR043128">
    <property type="entry name" value="Rev_trsase/Diguanyl_cyclase"/>
</dbReference>
<keyword evidence="3 4" id="KW-0597">Phosphoprotein</keyword>
<dbReference type="SUPFAM" id="SSF55785">
    <property type="entry name" value="PYP-like sensor domain (PAS domain)"/>
    <property type="match status" value="2"/>
</dbReference>
<dbReference type="InterPro" id="IPR011006">
    <property type="entry name" value="CheY-like_superfamily"/>
</dbReference>
<feature type="domain" description="GGDEF" evidence="12">
    <location>
        <begin position="770"/>
        <end position="902"/>
    </location>
</feature>
<dbReference type="PROSITE" id="PS50109">
    <property type="entry name" value="HIS_KIN"/>
    <property type="match status" value="1"/>
</dbReference>
<organism evidence="13 14">
    <name type="scientific">Aromatoleum petrolei</name>
    <dbReference type="NCBI Taxonomy" id="76116"/>
    <lineage>
        <taxon>Bacteria</taxon>
        <taxon>Pseudomonadati</taxon>
        <taxon>Pseudomonadota</taxon>
        <taxon>Betaproteobacteria</taxon>
        <taxon>Rhodocyclales</taxon>
        <taxon>Rhodocyclaceae</taxon>
        <taxon>Aromatoleum</taxon>
    </lineage>
</organism>
<dbReference type="InterPro" id="IPR029787">
    <property type="entry name" value="Nucleotide_cyclase"/>
</dbReference>
<keyword evidence="14" id="KW-1185">Reference proteome</keyword>
<name>A0ABX1MP38_9RHOO</name>
<feature type="domain" description="PAS" evidence="9">
    <location>
        <begin position="32"/>
        <end position="77"/>
    </location>
</feature>
<dbReference type="InterPro" id="IPR035919">
    <property type="entry name" value="EAL_sf"/>
</dbReference>
<dbReference type="InterPro" id="IPR000014">
    <property type="entry name" value="PAS"/>
</dbReference>
<dbReference type="InterPro" id="IPR003594">
    <property type="entry name" value="HATPase_dom"/>
</dbReference>
<dbReference type="Gene3D" id="3.30.565.10">
    <property type="entry name" value="Histidine kinase-like ATPase, C-terminal domain"/>
    <property type="match status" value="1"/>
</dbReference>
<dbReference type="Pfam" id="PF02518">
    <property type="entry name" value="HATPase_c"/>
    <property type="match status" value="1"/>
</dbReference>
<evidence type="ECO:0000256" key="5">
    <source>
        <dbReference type="SAM" id="Coils"/>
    </source>
</evidence>
<dbReference type="Proteomes" id="UP000652074">
    <property type="component" value="Unassembled WGS sequence"/>
</dbReference>
<dbReference type="EMBL" id="WTVR01000018">
    <property type="protein sequence ID" value="NMF88990.1"/>
    <property type="molecule type" value="Genomic_DNA"/>
</dbReference>
<dbReference type="Pfam" id="PF00990">
    <property type="entry name" value="GGDEF"/>
    <property type="match status" value="1"/>
</dbReference>
<comment type="catalytic activity">
    <reaction evidence="1">
        <text>ATP + protein L-histidine = ADP + protein N-phospho-L-histidine.</text>
        <dbReference type="EC" id="2.7.13.3"/>
    </reaction>
</comment>
<dbReference type="Pfam" id="PF00563">
    <property type="entry name" value="EAL"/>
    <property type="match status" value="1"/>
</dbReference>
<dbReference type="Pfam" id="PF13426">
    <property type="entry name" value="PAS_9"/>
    <property type="match status" value="1"/>
</dbReference>
<evidence type="ECO:0000259" key="10">
    <source>
        <dbReference type="PROSITE" id="PS50113"/>
    </source>
</evidence>